<name>A0ABW3DQ16_9ACTN</name>
<sequence>MGVTVPPQVDTMLSLLGVPWPNVDEDEIRKDADAWRTVLAGAEPTAAQTQATVQRTQQGYRGGSATELASYWEETGGHLGQATSAVRSAPVVLDNTAWLATGVKLAVGTAAVYASVRVARALLIGGPFGGAAA</sequence>
<protein>
    <recommendedName>
        <fullName evidence="1">Outer membrane channel protein CpnT-like N-terminal domain-containing protein</fullName>
    </recommendedName>
</protein>
<evidence type="ECO:0000313" key="2">
    <source>
        <dbReference type="EMBL" id="MFD0885224.1"/>
    </source>
</evidence>
<comment type="caution">
    <text evidence="2">The sequence shown here is derived from an EMBL/GenBank/DDBJ whole genome shotgun (WGS) entry which is preliminary data.</text>
</comment>
<feature type="domain" description="Outer membrane channel protein CpnT-like N-terminal" evidence="1">
    <location>
        <begin position="19"/>
        <end position="88"/>
    </location>
</feature>
<accession>A0ABW3DQ16</accession>
<dbReference type="EMBL" id="JBHTHX010000315">
    <property type="protein sequence ID" value="MFD0885224.1"/>
    <property type="molecule type" value="Genomic_DNA"/>
</dbReference>
<organism evidence="2 3">
    <name type="scientific">Streptosporangium algeriense</name>
    <dbReference type="NCBI Taxonomy" id="1682748"/>
    <lineage>
        <taxon>Bacteria</taxon>
        <taxon>Bacillati</taxon>
        <taxon>Actinomycetota</taxon>
        <taxon>Actinomycetes</taxon>
        <taxon>Streptosporangiales</taxon>
        <taxon>Streptosporangiaceae</taxon>
        <taxon>Streptosporangium</taxon>
    </lineage>
</organism>
<dbReference type="Pfam" id="PF25547">
    <property type="entry name" value="WXG100_2"/>
    <property type="match status" value="1"/>
</dbReference>
<reference evidence="3" key="1">
    <citation type="journal article" date="2019" name="Int. J. Syst. Evol. Microbiol.">
        <title>The Global Catalogue of Microorganisms (GCM) 10K type strain sequencing project: providing services to taxonomists for standard genome sequencing and annotation.</title>
        <authorList>
            <consortium name="The Broad Institute Genomics Platform"/>
            <consortium name="The Broad Institute Genome Sequencing Center for Infectious Disease"/>
            <person name="Wu L."/>
            <person name="Ma J."/>
        </authorList>
    </citation>
    <scope>NUCLEOTIDE SEQUENCE [LARGE SCALE GENOMIC DNA]</scope>
    <source>
        <strain evidence="3">CCUG 62974</strain>
    </source>
</reference>
<feature type="non-terminal residue" evidence="2">
    <location>
        <position position="133"/>
    </location>
</feature>
<evidence type="ECO:0000313" key="3">
    <source>
        <dbReference type="Proteomes" id="UP001597024"/>
    </source>
</evidence>
<proteinExistence type="predicted"/>
<evidence type="ECO:0000259" key="1">
    <source>
        <dbReference type="Pfam" id="PF25547"/>
    </source>
</evidence>
<gene>
    <name evidence="2" type="ORF">ACFQ08_11780</name>
</gene>
<keyword evidence="3" id="KW-1185">Reference proteome</keyword>
<dbReference type="InterPro" id="IPR057746">
    <property type="entry name" value="CpnT-like_N"/>
</dbReference>
<dbReference type="Proteomes" id="UP001597024">
    <property type="component" value="Unassembled WGS sequence"/>
</dbReference>